<feature type="region of interest" description="Disordered" evidence="5">
    <location>
        <begin position="67"/>
        <end position="116"/>
    </location>
</feature>
<keyword evidence="4" id="KW-0597">Phosphoprotein</keyword>
<name>A0A7J6GUH8_CANSA</name>
<proteinExistence type="inferred from homology"/>
<dbReference type="Proteomes" id="UP000525078">
    <property type="component" value="Unassembled WGS sequence"/>
</dbReference>
<feature type="compositionally biased region" description="Basic and acidic residues" evidence="5">
    <location>
        <begin position="104"/>
        <end position="116"/>
    </location>
</feature>
<sequence>MQREREGSNDFFRESGFERKMFPSLFGGRSPFDDPFFSRPLGSLFDSSMFNPSAACGAAQDSFIEKGITIEELNSDDEEEQGNKGPEDNNENDRNQGEASRGPSVEHPDDMVNEEREGNVILRNEPYKMERPQPQLHRYNVQTCKVTYGGVDGAYYSSTRTRRAGSDGVVIEETKEADKTTRQAAHKISRGIRDKGHSVTRKLNADGKVDTSQTLHNLNEDELAGFEEAWNSNAKGGMAGWRDRFDMHGFGRSEQKGDSFMAGWLLPSLEGTQKTRESGDKALNVLPLIVSSKEQRAQRDKVSRLIAILI</sequence>
<comment type="subcellular location">
    <subcellularLocation>
        <location evidence="1">Cytoplasm</location>
    </subcellularLocation>
</comment>
<keyword evidence="3" id="KW-0963">Cytoplasm</keyword>
<evidence type="ECO:0000256" key="2">
    <source>
        <dbReference type="ARBA" id="ARBA00008332"/>
    </source>
</evidence>
<accession>A0A7J6GUH8</accession>
<dbReference type="GO" id="GO:0005737">
    <property type="term" value="C:cytoplasm"/>
    <property type="evidence" value="ECO:0007669"/>
    <property type="project" value="UniProtKB-SubCell"/>
</dbReference>
<reference evidence="6 7" key="1">
    <citation type="journal article" date="2020" name="bioRxiv">
        <title>Sequence and annotation of 42 cannabis genomes reveals extensive copy number variation in cannabinoid synthesis and pathogen resistance genes.</title>
        <authorList>
            <person name="Mckernan K.J."/>
            <person name="Helbert Y."/>
            <person name="Kane L.T."/>
            <person name="Ebling H."/>
            <person name="Zhang L."/>
            <person name="Liu B."/>
            <person name="Eaton Z."/>
            <person name="Mclaughlin S."/>
            <person name="Kingan S."/>
            <person name="Baybayan P."/>
            <person name="Concepcion G."/>
            <person name="Jordan M."/>
            <person name="Riva A."/>
            <person name="Barbazuk W."/>
            <person name="Harkins T."/>
        </authorList>
    </citation>
    <scope>NUCLEOTIDE SEQUENCE [LARGE SCALE GENOMIC DNA]</scope>
    <source>
        <strain evidence="7">cv. Jamaican Lion 4</strain>
        <tissue evidence="6">Leaf</tissue>
    </source>
</reference>
<comment type="similarity">
    <text evidence="2">Belongs to the MLF family.</text>
</comment>
<gene>
    <name evidence="6" type="ORF">F8388_006548</name>
</gene>
<evidence type="ECO:0000256" key="4">
    <source>
        <dbReference type="ARBA" id="ARBA00022553"/>
    </source>
</evidence>
<evidence type="ECO:0008006" key="8">
    <source>
        <dbReference type="Google" id="ProtNLM"/>
    </source>
</evidence>
<dbReference type="EMBL" id="JAATIP010000041">
    <property type="protein sequence ID" value="KAF4386593.1"/>
    <property type="molecule type" value="Genomic_DNA"/>
</dbReference>
<dbReference type="InterPro" id="IPR019376">
    <property type="entry name" value="Myeloid_leukemia_factor"/>
</dbReference>
<evidence type="ECO:0000256" key="3">
    <source>
        <dbReference type="ARBA" id="ARBA00022490"/>
    </source>
</evidence>
<organism evidence="6 7">
    <name type="scientific">Cannabis sativa</name>
    <name type="common">Hemp</name>
    <name type="synonym">Marijuana</name>
    <dbReference type="NCBI Taxonomy" id="3483"/>
    <lineage>
        <taxon>Eukaryota</taxon>
        <taxon>Viridiplantae</taxon>
        <taxon>Streptophyta</taxon>
        <taxon>Embryophyta</taxon>
        <taxon>Tracheophyta</taxon>
        <taxon>Spermatophyta</taxon>
        <taxon>Magnoliopsida</taxon>
        <taxon>eudicotyledons</taxon>
        <taxon>Gunneridae</taxon>
        <taxon>Pentapetalae</taxon>
        <taxon>rosids</taxon>
        <taxon>fabids</taxon>
        <taxon>Rosales</taxon>
        <taxon>Cannabaceae</taxon>
        <taxon>Cannabis</taxon>
    </lineage>
</organism>
<evidence type="ECO:0000256" key="1">
    <source>
        <dbReference type="ARBA" id="ARBA00004496"/>
    </source>
</evidence>
<evidence type="ECO:0000313" key="7">
    <source>
        <dbReference type="Proteomes" id="UP000525078"/>
    </source>
</evidence>
<dbReference type="PANTHER" id="PTHR13105">
    <property type="entry name" value="MYELOID LEUKEMIA FACTOR"/>
    <property type="match status" value="1"/>
</dbReference>
<evidence type="ECO:0000256" key="5">
    <source>
        <dbReference type="SAM" id="MobiDB-lite"/>
    </source>
</evidence>
<feature type="compositionally biased region" description="Basic and acidic residues" evidence="5">
    <location>
        <begin position="81"/>
        <end position="96"/>
    </location>
</feature>
<evidence type="ECO:0000313" key="6">
    <source>
        <dbReference type="EMBL" id="KAF4386593.1"/>
    </source>
</evidence>
<dbReference type="Pfam" id="PF10248">
    <property type="entry name" value="Mlf1IP"/>
    <property type="match status" value="1"/>
</dbReference>
<dbReference type="AlphaFoldDB" id="A0A7J6GUH8"/>
<comment type="caution">
    <text evidence="6">The sequence shown here is derived from an EMBL/GenBank/DDBJ whole genome shotgun (WGS) entry which is preliminary data.</text>
</comment>
<protein>
    <recommendedName>
        <fullName evidence="8">Myeloid leukemia factor</fullName>
    </recommendedName>
</protein>